<evidence type="ECO:0000256" key="2">
    <source>
        <dbReference type="ARBA" id="ARBA00004123"/>
    </source>
</evidence>
<evidence type="ECO:0000256" key="11">
    <source>
        <dbReference type="ARBA" id="ARBA00031181"/>
    </source>
</evidence>
<dbReference type="InterPro" id="IPR045004">
    <property type="entry name" value="ECH_dom"/>
</dbReference>
<evidence type="ECO:0000256" key="5">
    <source>
        <dbReference type="ARBA" id="ARBA00022490"/>
    </source>
</evidence>
<dbReference type="Gene3D" id="3.60.20.10">
    <property type="entry name" value="Glutamine Phosphoribosylpyrophosphate, subunit 1, domain 1"/>
    <property type="match status" value="1"/>
</dbReference>
<dbReference type="InterPro" id="IPR018376">
    <property type="entry name" value="Enoyl-CoA_hyd/isom_CS"/>
</dbReference>
<evidence type="ECO:0000313" key="13">
    <source>
        <dbReference type="EMBL" id="KAI6783034.1"/>
    </source>
</evidence>
<name>A0A9Q0BG67_9HYPO</name>
<comment type="catalytic activity">
    <reaction evidence="1">
        <text>3-hydroxy-2-methylpropanoyl-CoA + H2O = 3-hydroxy-2-methylpropanoate + CoA + H(+)</text>
        <dbReference type="Rhea" id="RHEA:20888"/>
        <dbReference type="ChEBI" id="CHEBI:11805"/>
        <dbReference type="ChEBI" id="CHEBI:15377"/>
        <dbReference type="ChEBI" id="CHEBI:15378"/>
        <dbReference type="ChEBI" id="CHEBI:57287"/>
        <dbReference type="ChEBI" id="CHEBI:57340"/>
        <dbReference type="EC" id="3.1.2.4"/>
    </reaction>
</comment>
<organism evidence="13 14">
    <name type="scientific">Emericellopsis cladophorae</name>
    <dbReference type="NCBI Taxonomy" id="2686198"/>
    <lineage>
        <taxon>Eukaryota</taxon>
        <taxon>Fungi</taxon>
        <taxon>Dikarya</taxon>
        <taxon>Ascomycota</taxon>
        <taxon>Pezizomycotina</taxon>
        <taxon>Sordariomycetes</taxon>
        <taxon>Hypocreomycetidae</taxon>
        <taxon>Hypocreales</taxon>
        <taxon>Bionectriaceae</taxon>
        <taxon>Emericellopsis</taxon>
    </lineage>
</organism>
<dbReference type="CDD" id="cd06558">
    <property type="entry name" value="crotonase-like"/>
    <property type="match status" value="1"/>
</dbReference>
<proteinExistence type="predicted"/>
<dbReference type="InterPro" id="IPR035206">
    <property type="entry name" value="Proteasome_beta2"/>
</dbReference>
<protein>
    <recommendedName>
        <fullName evidence="4">3-hydroxyisobutyryl-CoA hydrolase</fullName>
        <ecNumber evidence="4">3.1.2.4</ecNumber>
    </recommendedName>
    <alternativeName>
        <fullName evidence="11">3-hydroxyisobutyryl-coenzyme A hydrolase</fullName>
    </alternativeName>
</protein>
<dbReference type="Proteomes" id="UP001055219">
    <property type="component" value="Unassembled WGS sequence"/>
</dbReference>
<keyword evidence="6 13" id="KW-0378">Hydrolase</keyword>
<evidence type="ECO:0000259" key="12">
    <source>
        <dbReference type="Pfam" id="PF16113"/>
    </source>
</evidence>
<evidence type="ECO:0000256" key="9">
    <source>
        <dbReference type="ARBA" id="ARBA00023242"/>
    </source>
</evidence>
<keyword evidence="14" id="KW-1185">Reference proteome</keyword>
<dbReference type="InterPro" id="IPR001353">
    <property type="entry name" value="Proteasome_sua/b"/>
</dbReference>
<evidence type="ECO:0000313" key="14">
    <source>
        <dbReference type="Proteomes" id="UP001055219"/>
    </source>
</evidence>
<dbReference type="CDD" id="cd03758">
    <property type="entry name" value="proteasome_beta_type_2"/>
    <property type="match status" value="1"/>
</dbReference>
<dbReference type="PROSITE" id="PS51476">
    <property type="entry name" value="PROTEASOME_BETA_2"/>
    <property type="match status" value="1"/>
</dbReference>
<dbReference type="EMBL" id="JAGIXG020000010">
    <property type="protein sequence ID" value="KAI6783034.1"/>
    <property type="molecule type" value="Genomic_DNA"/>
</dbReference>
<dbReference type="GO" id="GO:0005739">
    <property type="term" value="C:mitochondrion"/>
    <property type="evidence" value="ECO:0007669"/>
    <property type="project" value="UniProtKB-SubCell"/>
</dbReference>
<dbReference type="Pfam" id="PF00227">
    <property type="entry name" value="Proteasome"/>
    <property type="match status" value="1"/>
</dbReference>
<dbReference type="GO" id="GO:0005634">
    <property type="term" value="C:nucleus"/>
    <property type="evidence" value="ECO:0007669"/>
    <property type="project" value="UniProtKB-SubCell"/>
</dbReference>
<dbReference type="EC" id="3.1.2.4" evidence="4"/>
<dbReference type="SUPFAM" id="SSF52096">
    <property type="entry name" value="ClpP/crotonase"/>
    <property type="match status" value="1"/>
</dbReference>
<reference evidence="13" key="2">
    <citation type="submission" date="2022-07" db="EMBL/GenBank/DDBJ databases">
        <authorList>
            <person name="Goncalves M.F.M."/>
            <person name="Hilario S."/>
            <person name="Van De Peer Y."/>
            <person name="Esteves A.C."/>
            <person name="Alves A."/>
        </authorList>
    </citation>
    <scope>NUCLEOTIDE SEQUENCE</scope>
    <source>
        <strain evidence="13">MUM 19.33</strain>
    </source>
</reference>
<evidence type="ECO:0000256" key="3">
    <source>
        <dbReference type="ARBA" id="ARBA00004173"/>
    </source>
</evidence>
<dbReference type="AlphaFoldDB" id="A0A9Q0BG67"/>
<dbReference type="GO" id="GO:0006574">
    <property type="term" value="P:L-valine catabolic process"/>
    <property type="evidence" value="ECO:0007669"/>
    <property type="project" value="TreeGrafter"/>
</dbReference>
<dbReference type="PROSITE" id="PS00166">
    <property type="entry name" value="ENOYL_COA_HYDRATASE"/>
    <property type="match status" value="1"/>
</dbReference>
<keyword evidence="5" id="KW-0963">Cytoplasm</keyword>
<gene>
    <name evidence="13" type="ORF">J7T54_002196</name>
</gene>
<keyword evidence="7" id="KW-0647">Proteasome</keyword>
<dbReference type="PANTHER" id="PTHR43176">
    <property type="entry name" value="3-HYDROXYISOBUTYRYL-COA HYDROLASE-RELATED"/>
    <property type="match status" value="1"/>
</dbReference>
<dbReference type="NCBIfam" id="NF004127">
    <property type="entry name" value="PRK05617.1"/>
    <property type="match status" value="1"/>
</dbReference>
<evidence type="ECO:0000256" key="8">
    <source>
        <dbReference type="ARBA" id="ARBA00023128"/>
    </source>
</evidence>
<reference evidence="13" key="1">
    <citation type="journal article" date="2021" name="J Fungi (Basel)">
        <title>Genomic and Metabolomic Analyses of the Marine Fungus Emericellopsis cladophorae: Insights into Saltwater Adaptability Mechanisms and Its Biosynthetic Potential.</title>
        <authorList>
            <person name="Goncalves M.F.M."/>
            <person name="Hilario S."/>
            <person name="Van de Peer Y."/>
            <person name="Esteves A.C."/>
            <person name="Alves A."/>
        </authorList>
    </citation>
    <scope>NUCLEOTIDE SEQUENCE</scope>
    <source>
        <strain evidence="13">MUM 19.33</strain>
    </source>
</reference>
<dbReference type="FunFam" id="3.90.226.10:FF:000026">
    <property type="entry name" value="3-hydroxyisobutyryl-CoA hydrolase, mitochondrial"/>
    <property type="match status" value="1"/>
</dbReference>
<evidence type="ECO:0000256" key="7">
    <source>
        <dbReference type="ARBA" id="ARBA00022942"/>
    </source>
</evidence>
<accession>A0A9Q0BG67</accession>
<dbReference type="InterPro" id="IPR029055">
    <property type="entry name" value="Ntn_hydrolases_N"/>
</dbReference>
<dbReference type="InterPro" id="IPR016050">
    <property type="entry name" value="Proteasome_bsu_CS"/>
</dbReference>
<dbReference type="FunFam" id="3.60.20.10:FF:000008">
    <property type="entry name" value="Proteasome subunit beta type-4"/>
    <property type="match status" value="1"/>
</dbReference>
<feature type="domain" description="Enoyl-CoA hydratase/isomerase" evidence="12">
    <location>
        <begin position="43"/>
        <end position="378"/>
    </location>
</feature>
<dbReference type="GO" id="GO:0003860">
    <property type="term" value="F:3-hydroxyisobutyryl-CoA hydrolase activity"/>
    <property type="evidence" value="ECO:0007669"/>
    <property type="project" value="UniProtKB-EC"/>
</dbReference>
<dbReference type="Pfam" id="PF16113">
    <property type="entry name" value="ECH_2"/>
    <property type="match status" value="1"/>
</dbReference>
<dbReference type="SUPFAM" id="SSF56235">
    <property type="entry name" value="N-terminal nucleophile aminohydrolases (Ntn hydrolases)"/>
    <property type="match status" value="1"/>
</dbReference>
<dbReference type="GO" id="GO:0019774">
    <property type="term" value="C:proteasome core complex, beta-subunit complex"/>
    <property type="evidence" value="ECO:0007669"/>
    <property type="project" value="UniProtKB-ARBA"/>
</dbReference>
<comment type="subunit">
    <text evidence="10">The 26S proteasome consists of a 20S proteasome core and two 19S regulatory subunits. The 20S proteasome core is composed of 28 subunits that are arranged in four stacked rings, resulting in a barrel-shaped structure. The two end rings are each formed by seven alpha subunits, and the two central rings are each formed by seven beta subunits. The catalytic chamber with the active sites is on the inside of the barrel.</text>
</comment>
<evidence type="ECO:0000256" key="6">
    <source>
        <dbReference type="ARBA" id="ARBA00022801"/>
    </source>
</evidence>
<dbReference type="OrthoDB" id="1737613at2759"/>
<dbReference type="InterPro" id="IPR029045">
    <property type="entry name" value="ClpP/crotonase-like_dom_sf"/>
</dbReference>
<dbReference type="InterPro" id="IPR032259">
    <property type="entry name" value="HIBYL-CoA-H"/>
</dbReference>
<dbReference type="RefSeq" id="XP_051363890.1">
    <property type="nucleotide sequence ID" value="XM_051504808.1"/>
</dbReference>
<dbReference type="GeneID" id="75828709"/>
<evidence type="ECO:0000256" key="1">
    <source>
        <dbReference type="ARBA" id="ARBA00001709"/>
    </source>
</evidence>
<dbReference type="InterPro" id="IPR023333">
    <property type="entry name" value="Proteasome_suB-type"/>
</dbReference>
<dbReference type="GO" id="GO:0010498">
    <property type="term" value="P:proteasomal protein catabolic process"/>
    <property type="evidence" value="ECO:0007669"/>
    <property type="project" value="InterPro"/>
</dbReference>
<dbReference type="PANTHER" id="PTHR43176:SF3">
    <property type="entry name" value="3-HYDROXYISOBUTYRYL-COA HYDROLASE, MITOCHONDRIAL"/>
    <property type="match status" value="1"/>
</dbReference>
<dbReference type="PROSITE" id="PS00854">
    <property type="entry name" value="PROTEASOME_BETA_1"/>
    <property type="match status" value="1"/>
</dbReference>
<evidence type="ECO:0000256" key="10">
    <source>
        <dbReference type="ARBA" id="ARBA00026071"/>
    </source>
</evidence>
<keyword evidence="9" id="KW-0539">Nucleus</keyword>
<comment type="caution">
    <text evidence="13">The sequence shown here is derived from an EMBL/GenBank/DDBJ whole genome shotgun (WGS) entry which is preliminary data.</text>
</comment>
<keyword evidence="8" id="KW-0496">Mitochondrion</keyword>
<sequence>MAPHATALSPFRVRPLSTEAKSIKELPGDEDHDVVFETKYGVRSITLNRPKKLNSLNASMIRKIVPRMVQWEQSDMANVIVLKGAGEKSLCAGGDVTALAEANRASEDGWKKSAEYFGLEYKLDHYISTYQKPYIAFMDGITMGGGVGLSIHAPFRIATEKTVFAMPETTIGFFPDVGASFFLPRMNGAVGTYLALTSERLSGVNVLYSGIATHYLHSSSLPEVEARLAEIRFSDTDDMNTRLRLINGTLEEFVTGLPYDQPMQIAGEVRKAIDRCFSKDSVDEIIAALKAETGPTEEWAQKQLATMQKRSPTAVHVTLRQMRSAQDWDIAQTFKREAQIATQFMKHPDFSEGVTALLVRKQKPTWQPATLDDVKNSKSTTDSFFKYDEANTLDLFTDRTYAEYPYPPELSMPSERDFRRILKAKQNITPSQLSKAMVEIFKRRQGVYEIVEEIRARKIVTNEAGHAQWAYDEFELAQEKREAQKASKAIQDKKDAQVATGKLEVLLGISGKDFVLIAASKAAMRGATILKASDDKTRELNKNTLMAYSGEAGDTVQFAEYIQRNAQLYSMRNETELSPPALANFVRGELASSLRSRKPYQVNLLLGGVDKDTGKPSLFWLDYLAALAEVPYAAHGYAQYYCLSILDKHHQRDISLDRGIELLNLCADELKRRLPIDFKGLTVKAITAEGVKDIPYDDDKIVKSA</sequence>
<evidence type="ECO:0000256" key="4">
    <source>
        <dbReference type="ARBA" id="ARBA00011915"/>
    </source>
</evidence>
<dbReference type="Gene3D" id="3.90.226.10">
    <property type="entry name" value="2-enoyl-CoA Hydratase, Chain A, domain 1"/>
    <property type="match status" value="1"/>
</dbReference>
<comment type="subcellular location">
    <subcellularLocation>
        <location evidence="3">Mitochondrion</location>
    </subcellularLocation>
    <subcellularLocation>
        <location evidence="2">Nucleus</location>
    </subcellularLocation>
</comment>